<accession>A0ABU1GXW5</accession>
<evidence type="ECO:0000313" key="3">
    <source>
        <dbReference type="Proteomes" id="UP001269375"/>
    </source>
</evidence>
<gene>
    <name evidence="2" type="ORF">QC825_12500</name>
</gene>
<feature type="signal peptide" evidence="1">
    <location>
        <begin position="1"/>
        <end position="29"/>
    </location>
</feature>
<proteinExistence type="predicted"/>
<feature type="chain" id="PRO_5046667067" evidence="1">
    <location>
        <begin position="30"/>
        <end position="229"/>
    </location>
</feature>
<keyword evidence="1" id="KW-0732">Signal</keyword>
<organism evidence="2 3">
    <name type="scientific">Larsenimonas suaedae</name>
    <dbReference type="NCBI Taxonomy" id="1851019"/>
    <lineage>
        <taxon>Bacteria</taxon>
        <taxon>Pseudomonadati</taxon>
        <taxon>Pseudomonadota</taxon>
        <taxon>Gammaproteobacteria</taxon>
        <taxon>Oceanospirillales</taxon>
        <taxon>Halomonadaceae</taxon>
        <taxon>Larsenimonas</taxon>
    </lineage>
</organism>
<name>A0ABU1GXW5_9GAMM</name>
<dbReference type="InterPro" id="IPR010412">
    <property type="entry name" value="DUF1007"/>
</dbReference>
<dbReference type="RefSeq" id="WP_251593663.1">
    <property type="nucleotide sequence ID" value="NZ_JAMLJI010000003.1"/>
</dbReference>
<dbReference type="Proteomes" id="UP001269375">
    <property type="component" value="Unassembled WGS sequence"/>
</dbReference>
<sequence length="229" mass="25480">MKRVSSLKRACWRAALAACVWGAFPLAAAAHPHGWVDISVEGVFDAQGRLTALNQHWRMDPLYSQVLMEDIQREAGAASLEARLDALGVEIRDNLARQHNLTQMRLEGRDVAQAPVTEMTTRYRDRRLVFRFTLPLAAPLSLAGRTFRYQVFDPTYYIEMLHEANEQGTEPLPSALQLRGAPKGCTTTIIEASPDPKKVAEAAMLDRTQQGEPDLGRFFTETGEISCPG</sequence>
<protein>
    <submittedName>
        <fullName evidence="2">DUF1007 family protein</fullName>
    </submittedName>
</protein>
<dbReference type="EMBL" id="JARWAO010000007">
    <property type="protein sequence ID" value="MDR5896895.1"/>
    <property type="molecule type" value="Genomic_DNA"/>
</dbReference>
<evidence type="ECO:0000256" key="1">
    <source>
        <dbReference type="SAM" id="SignalP"/>
    </source>
</evidence>
<evidence type="ECO:0000313" key="2">
    <source>
        <dbReference type="EMBL" id="MDR5896895.1"/>
    </source>
</evidence>
<reference evidence="2 3" key="1">
    <citation type="submission" date="2023-04" db="EMBL/GenBank/DDBJ databases">
        <title>A long-awaited taxogenomic arrangement of the family Halomonadaceae.</title>
        <authorList>
            <person name="De La Haba R."/>
            <person name="Chuvochina M."/>
            <person name="Wittouck S."/>
            <person name="Arahal D.R."/>
            <person name="Sanchez-Porro C."/>
            <person name="Hugenholtz P."/>
            <person name="Ventosa A."/>
        </authorList>
    </citation>
    <scope>NUCLEOTIDE SEQUENCE [LARGE SCALE GENOMIC DNA]</scope>
    <source>
        <strain evidence="2 3">DSM 22428</strain>
    </source>
</reference>
<comment type="caution">
    <text evidence="2">The sequence shown here is derived from an EMBL/GenBank/DDBJ whole genome shotgun (WGS) entry which is preliminary data.</text>
</comment>
<dbReference type="Pfam" id="PF06226">
    <property type="entry name" value="DUF1007"/>
    <property type="match status" value="1"/>
</dbReference>
<keyword evidence="3" id="KW-1185">Reference proteome</keyword>